<evidence type="ECO:0000313" key="1">
    <source>
        <dbReference type="EMBL" id="MDM3928686.1"/>
    </source>
</evidence>
<reference evidence="2" key="2">
    <citation type="submission" date="2023-06" db="EMBL/GenBank/DDBJ databases">
        <title>Itaconate inhibition of nontuberculous mycobacteria.</title>
        <authorList>
            <person name="Spilker T."/>
        </authorList>
    </citation>
    <scope>NUCLEOTIDE SEQUENCE [LARGE SCALE GENOMIC DNA]</scope>
    <source>
        <strain evidence="2">FLAC1071</strain>
    </source>
</reference>
<protein>
    <submittedName>
        <fullName evidence="1">Sce7726 family protein</fullName>
    </submittedName>
</protein>
<proteinExistence type="predicted"/>
<sequence>MTSTAAAPNGEPATLHRLVAQGFSTRVIRELARPRGPWPLDRIQAVIDCADRSSSLADAFDAAYTLLERQYRCEYVIKNALIQQRTDVAESRSVNAFVGLPVRMSIADVVVVDEHATAYEIKTDLDSFTRLDLQLFDYSMCFEHVYVVTSETKGLRALDAAPSHVGVLLTTDTGAISVARAAQTNHDRLDQSSLFRILRKNERLAIAQRHYGYVVDVPPARLYQRLAGLFAQLPLEIAYREFVTELRTRDSRCRQAAREANLPQSLRAAAYAVALSPLAWRRLGIALQRPAADFIIPAPDADRQPCTPIGL</sequence>
<dbReference type="NCBIfam" id="NF033832">
    <property type="entry name" value="sce7726_fam"/>
    <property type="match status" value="1"/>
</dbReference>
<reference evidence="1 2" key="1">
    <citation type="submission" date="2023-06" db="EMBL/GenBank/DDBJ databases">
        <title>Itaconate inhibition of nontuberculous mycobacteria.</title>
        <authorList>
            <person name="Breen P."/>
            <person name="Zimbric M."/>
            <person name="Caverly L."/>
        </authorList>
    </citation>
    <scope>NUCLEOTIDE SEQUENCE [LARGE SCALE GENOMIC DNA]</scope>
    <source>
        <strain evidence="1 2">FLAC1071</strain>
    </source>
</reference>
<organism evidence="1 2">
    <name type="scientific">Mycobacterium intracellulare subsp. chimaera</name>
    <dbReference type="NCBI Taxonomy" id="222805"/>
    <lineage>
        <taxon>Bacteria</taxon>
        <taxon>Bacillati</taxon>
        <taxon>Actinomycetota</taxon>
        <taxon>Actinomycetes</taxon>
        <taxon>Mycobacteriales</taxon>
        <taxon>Mycobacteriaceae</taxon>
        <taxon>Mycobacterium</taxon>
        <taxon>Mycobacterium avium complex (MAC)</taxon>
    </lineage>
</organism>
<dbReference type="EMBL" id="JASZZX010000025">
    <property type="protein sequence ID" value="MDM3928686.1"/>
    <property type="molecule type" value="Genomic_DNA"/>
</dbReference>
<gene>
    <name evidence="1" type="ORF">QRB35_21995</name>
</gene>
<comment type="caution">
    <text evidence="1">The sequence shown here is derived from an EMBL/GenBank/DDBJ whole genome shotgun (WGS) entry which is preliminary data.</text>
</comment>
<evidence type="ECO:0000313" key="2">
    <source>
        <dbReference type="Proteomes" id="UP001529272"/>
    </source>
</evidence>
<keyword evidence="2" id="KW-1185">Reference proteome</keyword>
<name>A0ABT7P5X7_MYCIT</name>
<dbReference type="Proteomes" id="UP001529272">
    <property type="component" value="Unassembled WGS sequence"/>
</dbReference>
<dbReference type="RefSeq" id="WP_069954195.1">
    <property type="nucleotide sequence ID" value="NZ_JASZZX010000025.1"/>
</dbReference>
<accession>A0ABT7P5X7</accession>
<dbReference type="InterPro" id="IPR047729">
    <property type="entry name" value="Sce7726-like"/>
</dbReference>